<dbReference type="STRING" id="1244869.H261_11104"/>
<name>M3AAW8_9PROT</name>
<evidence type="ECO:0000256" key="2">
    <source>
        <dbReference type="RuleBase" id="RU368102"/>
    </source>
</evidence>
<dbReference type="OrthoDB" id="5431564at2"/>
<dbReference type="GO" id="GO:0016746">
    <property type="term" value="F:acyltransferase activity"/>
    <property type="evidence" value="ECO:0007669"/>
    <property type="project" value="UniProtKB-UniRule"/>
</dbReference>
<sequence>MSRKNAQAKVETSSESAVAAGQDAPEAASIAATEPPRPLAGPSPIQAQVFADVVALMAASPPHKYLFLTDLEWLVMPPLMLGQCSLVRREGRPFAFVSWAFLGSEAAARMTQPQLRLRPADWKSGDEAWIIDVVAPFGGAEVALKEVKARTFADRKVKALQPAPDGKGLAVMEW</sequence>
<dbReference type="AlphaFoldDB" id="M3AAW8"/>
<feature type="region of interest" description="Disordered" evidence="3">
    <location>
        <begin position="1"/>
        <end position="38"/>
    </location>
</feature>
<evidence type="ECO:0000313" key="4">
    <source>
        <dbReference type="EMBL" id="EME69948.1"/>
    </source>
</evidence>
<keyword evidence="2" id="KW-0963">Cytoplasm</keyword>
<dbReference type="RefSeq" id="WP_008617414.1">
    <property type="nucleotide sequence ID" value="NZ_AONQ01000025.1"/>
</dbReference>
<dbReference type="PATRIC" id="fig|1244869.3.peg.2239"/>
<dbReference type="GO" id="GO:0005737">
    <property type="term" value="C:cytoplasm"/>
    <property type="evidence" value="ECO:0007669"/>
    <property type="project" value="UniProtKB-SubCell"/>
</dbReference>
<reference evidence="4 5" key="1">
    <citation type="journal article" date="2014" name="Genome Announc.">
        <title>Draft Genome Sequence of Magnetospirillum sp. Strain SO-1, a Freshwater Magnetotactic Bacterium Isolated from the Ol'khovka River, Russia.</title>
        <authorList>
            <person name="Grouzdev D.S."/>
            <person name="Dziuba M.V."/>
            <person name="Sukhacheva M.S."/>
            <person name="Mardanov A.V."/>
            <person name="Beletskiy A.V."/>
            <person name="Kuznetsov B.B."/>
            <person name="Skryabin K.G."/>
        </authorList>
    </citation>
    <scope>NUCLEOTIDE SEQUENCE [LARGE SCALE GENOMIC DNA]</scope>
    <source>
        <strain evidence="4 5">SO-1</strain>
    </source>
</reference>
<dbReference type="EC" id="2.3.1.-" evidence="2"/>
<organism evidence="4 5">
    <name type="scientific">Paramagnetospirillum caucaseum</name>
    <dbReference type="NCBI Taxonomy" id="1244869"/>
    <lineage>
        <taxon>Bacteria</taxon>
        <taxon>Pseudomonadati</taxon>
        <taxon>Pseudomonadota</taxon>
        <taxon>Alphaproteobacteria</taxon>
        <taxon>Rhodospirillales</taxon>
        <taxon>Magnetospirillaceae</taxon>
        <taxon>Paramagnetospirillum</taxon>
    </lineage>
</organism>
<evidence type="ECO:0000313" key="5">
    <source>
        <dbReference type="Proteomes" id="UP000011744"/>
    </source>
</evidence>
<dbReference type="PRINTS" id="PR01489">
    <property type="entry name" value="RTXTOXINC"/>
</dbReference>
<evidence type="ECO:0000256" key="1">
    <source>
        <dbReference type="ARBA" id="ARBA00005686"/>
    </source>
</evidence>
<dbReference type="Pfam" id="PF02794">
    <property type="entry name" value="HlyC"/>
    <property type="match status" value="1"/>
</dbReference>
<gene>
    <name evidence="4" type="ORF">H261_11104</name>
</gene>
<protein>
    <recommendedName>
        <fullName evidence="2">RTX toxin-activating lysine-acyltransferase</fullName>
        <ecNumber evidence="2">2.3.1.-</ecNumber>
    </recommendedName>
</protein>
<comment type="similarity">
    <text evidence="1 2">Belongs to the RTX toxin acyltransferase family.</text>
</comment>
<dbReference type="InterPro" id="IPR003996">
    <property type="entry name" value="RTX_toxin-activating_protC_bac"/>
</dbReference>
<dbReference type="Proteomes" id="UP000011744">
    <property type="component" value="Unassembled WGS sequence"/>
</dbReference>
<dbReference type="GO" id="GO:0009404">
    <property type="term" value="P:toxin metabolic process"/>
    <property type="evidence" value="ECO:0007669"/>
    <property type="project" value="UniProtKB-UniRule"/>
</dbReference>
<dbReference type="GO" id="GO:0031640">
    <property type="term" value="P:killing of cells of another organism"/>
    <property type="evidence" value="ECO:0007669"/>
    <property type="project" value="UniProtKB-KW"/>
</dbReference>
<keyword evidence="2" id="KW-0204">Cytolysis</keyword>
<dbReference type="eggNOG" id="COG2994">
    <property type="taxonomic scope" value="Bacteria"/>
</dbReference>
<keyword evidence="2 4" id="KW-0808">Transferase</keyword>
<keyword evidence="2 4" id="KW-0012">Acyltransferase</keyword>
<dbReference type="EMBL" id="AONQ01000025">
    <property type="protein sequence ID" value="EME69948.1"/>
    <property type="molecule type" value="Genomic_DNA"/>
</dbReference>
<comment type="subcellular location">
    <subcellularLocation>
        <location evidence="2">Cytoplasm</location>
    </subcellularLocation>
</comment>
<comment type="caution">
    <text evidence="4">The sequence shown here is derived from an EMBL/GenBank/DDBJ whole genome shotgun (WGS) entry which is preliminary data.</text>
</comment>
<comment type="function">
    <text evidence="2">Involved in fatty acylation of protoxin at internal lysine residues, thereby converting it to the active toxin.</text>
</comment>
<keyword evidence="5" id="KW-1185">Reference proteome</keyword>
<evidence type="ECO:0000256" key="3">
    <source>
        <dbReference type="SAM" id="MobiDB-lite"/>
    </source>
</evidence>
<accession>M3AAW8</accession>
<proteinExistence type="inferred from homology"/>